<accession>A0A292Z8U0</accession>
<name>A0A292Z8U0_SPHSA</name>
<proteinExistence type="predicted"/>
<comment type="caution">
    <text evidence="1">The sequence shown here is derived from an EMBL/GenBank/DDBJ whole genome shotgun (WGS) entry which is preliminary data.</text>
</comment>
<evidence type="ECO:0000313" key="1">
    <source>
        <dbReference type="EMBL" id="GAY20077.1"/>
    </source>
</evidence>
<dbReference type="Proteomes" id="UP000221538">
    <property type="component" value="Unassembled WGS sequence"/>
</dbReference>
<dbReference type="AlphaFoldDB" id="A0A292Z8U0"/>
<reference evidence="1 2" key="2">
    <citation type="journal article" date="2013" name="Environ. Sci. Technol.">
        <title>The 4-tert-butylphenol-utilizing bacterium Sphingobium fuliginis OMI can degrade bisphenols via phenolic ring hydroxylation and meta-cleavage pathway.</title>
        <authorList>
            <person name="Ogata Y."/>
            <person name="Goda S."/>
            <person name="Toyama T."/>
            <person name="Sei K."/>
            <person name="Ike M."/>
        </authorList>
    </citation>
    <scope>NUCLEOTIDE SEQUENCE [LARGE SCALE GENOMIC DNA]</scope>
    <source>
        <strain evidence="1 2">OMI</strain>
    </source>
</reference>
<sequence length="121" mass="13157">MSVMIRGQDRTRLRVMGDVEAELAVPADSAGRCWLSFSDGTLIEAAYGDDNDCRFAISEEGAGIARIRREHDGDVLRLDWRVEWVTVAAADNAARATAQHEPMPMLPGLFSSSDSEAIASC</sequence>
<dbReference type="EMBL" id="BEWI01000030">
    <property type="protein sequence ID" value="GAY20077.1"/>
    <property type="molecule type" value="Genomic_DNA"/>
</dbReference>
<organism evidence="1 2">
    <name type="scientific">Sphingobium fuliginis (strain ATCC 27551)</name>
    <dbReference type="NCBI Taxonomy" id="336203"/>
    <lineage>
        <taxon>Bacteria</taxon>
        <taxon>Pseudomonadati</taxon>
        <taxon>Pseudomonadota</taxon>
        <taxon>Alphaproteobacteria</taxon>
        <taxon>Sphingomonadales</taxon>
        <taxon>Sphingomonadaceae</taxon>
        <taxon>Sphingobium</taxon>
    </lineage>
</organism>
<protein>
    <submittedName>
        <fullName evidence="1">Uncharacterized protein</fullName>
    </submittedName>
</protein>
<gene>
    <name evidence="1" type="ORF">SFOMI_0599</name>
</gene>
<reference evidence="1 2" key="1">
    <citation type="journal article" date="2013" name="Biodegradation">
        <title>Occurrence of 4-tert-butylphenol (4-t-BP) biodegradation in an aquatic sample caused by the presence of Spirodela polyrrhiza and isolation of a 4-t-BP-utilizing bacterium.</title>
        <authorList>
            <person name="Ogata Y."/>
            <person name="Toyama T."/>
            <person name="Yu N."/>
            <person name="Wang X."/>
            <person name="Sei K."/>
            <person name="Ike M."/>
        </authorList>
    </citation>
    <scope>NUCLEOTIDE SEQUENCE [LARGE SCALE GENOMIC DNA]</scope>
    <source>
        <strain evidence="1 2">OMI</strain>
    </source>
</reference>
<dbReference type="RefSeq" id="WP_012049859.1">
    <property type="nucleotide sequence ID" value="NZ_BEWI01000030.1"/>
</dbReference>
<evidence type="ECO:0000313" key="2">
    <source>
        <dbReference type="Proteomes" id="UP000221538"/>
    </source>
</evidence>